<proteinExistence type="predicted"/>
<dbReference type="EMBL" id="KN832891">
    <property type="protein sequence ID" value="KIM94136.1"/>
    <property type="molecule type" value="Genomic_DNA"/>
</dbReference>
<dbReference type="STRING" id="913774.A0A0C3GV24"/>
<dbReference type="PANTHER" id="PTHR24148:SF78">
    <property type="entry name" value="HETEROKARYON INCOMPATIBILITY DOMAIN-CONTAINING PROTEIN"/>
    <property type="match status" value="1"/>
</dbReference>
<dbReference type="AlphaFoldDB" id="A0A0C3GV24"/>
<organism evidence="2 3">
    <name type="scientific">Oidiodendron maius (strain Zn)</name>
    <dbReference type="NCBI Taxonomy" id="913774"/>
    <lineage>
        <taxon>Eukaryota</taxon>
        <taxon>Fungi</taxon>
        <taxon>Dikarya</taxon>
        <taxon>Ascomycota</taxon>
        <taxon>Pezizomycotina</taxon>
        <taxon>Leotiomycetes</taxon>
        <taxon>Leotiomycetes incertae sedis</taxon>
        <taxon>Myxotrichaceae</taxon>
        <taxon>Oidiodendron</taxon>
    </lineage>
</organism>
<dbReference type="Proteomes" id="UP000054321">
    <property type="component" value="Unassembled WGS sequence"/>
</dbReference>
<sequence>MHAKSTKSDNIGNKYEYFKLDHGDIRLLHLLPNEEKRAPIRCQLFHYPLRKTEERACLYEALSYTWGGEHKPDSISIGERCLPVTKNLHAALICLRDRFIGRVIWVDAICIDQEDYDERGQQVRFMAEIYCKASRVLVWLGEAEAHDHQALKAIHSAAADEPTGFSNEGTIHIAILELLGRPWFRRIWVLQEVAAARQVRIVCGSTDIDGYAFCLGLLAWERSYPGVQDRIRPVAYLIMRSIFRPEYTADPSGVVSLGICPLGELMDMYLAHEATDPRDKVFALLGMGSDDPGAVDAAGLSPNYHIPFGSLLERLVRFLLGGQVSVNTGPDPKMAVAVIESKGCVLGKVSSVDAENQQVDIDLKDVSGYWRPPKKWTLQMSPKSVEVGDLVCLLHGASKPTIIRPHTSHFSVIRISVSQPEQTVSYFPYNFRLVWDWES</sequence>
<evidence type="ECO:0000313" key="3">
    <source>
        <dbReference type="Proteomes" id="UP000054321"/>
    </source>
</evidence>
<accession>A0A0C3GV24</accession>
<dbReference type="PANTHER" id="PTHR24148">
    <property type="entry name" value="ANKYRIN REPEAT DOMAIN-CONTAINING PROTEIN 39 HOMOLOG-RELATED"/>
    <property type="match status" value="1"/>
</dbReference>
<dbReference type="InterPro" id="IPR052895">
    <property type="entry name" value="HetReg/Transcr_Mod"/>
</dbReference>
<dbReference type="InParanoid" id="A0A0C3GV24"/>
<dbReference type="OrthoDB" id="194358at2759"/>
<evidence type="ECO:0000259" key="1">
    <source>
        <dbReference type="Pfam" id="PF06985"/>
    </source>
</evidence>
<reference evidence="2 3" key="1">
    <citation type="submission" date="2014-04" db="EMBL/GenBank/DDBJ databases">
        <authorList>
            <consortium name="DOE Joint Genome Institute"/>
            <person name="Kuo A."/>
            <person name="Martino E."/>
            <person name="Perotto S."/>
            <person name="Kohler A."/>
            <person name="Nagy L.G."/>
            <person name="Floudas D."/>
            <person name="Copeland A."/>
            <person name="Barry K.W."/>
            <person name="Cichocki N."/>
            <person name="Veneault-Fourrey C."/>
            <person name="LaButti K."/>
            <person name="Lindquist E.A."/>
            <person name="Lipzen A."/>
            <person name="Lundell T."/>
            <person name="Morin E."/>
            <person name="Murat C."/>
            <person name="Sun H."/>
            <person name="Tunlid A."/>
            <person name="Henrissat B."/>
            <person name="Grigoriev I.V."/>
            <person name="Hibbett D.S."/>
            <person name="Martin F."/>
            <person name="Nordberg H.P."/>
            <person name="Cantor M.N."/>
            <person name="Hua S.X."/>
        </authorList>
    </citation>
    <scope>NUCLEOTIDE SEQUENCE [LARGE SCALE GENOMIC DNA]</scope>
    <source>
        <strain evidence="2 3">Zn</strain>
    </source>
</reference>
<keyword evidence="3" id="KW-1185">Reference proteome</keyword>
<reference evidence="3" key="2">
    <citation type="submission" date="2015-01" db="EMBL/GenBank/DDBJ databases">
        <title>Evolutionary Origins and Diversification of the Mycorrhizal Mutualists.</title>
        <authorList>
            <consortium name="DOE Joint Genome Institute"/>
            <consortium name="Mycorrhizal Genomics Consortium"/>
            <person name="Kohler A."/>
            <person name="Kuo A."/>
            <person name="Nagy L.G."/>
            <person name="Floudas D."/>
            <person name="Copeland A."/>
            <person name="Barry K.W."/>
            <person name="Cichocki N."/>
            <person name="Veneault-Fourrey C."/>
            <person name="LaButti K."/>
            <person name="Lindquist E.A."/>
            <person name="Lipzen A."/>
            <person name="Lundell T."/>
            <person name="Morin E."/>
            <person name="Murat C."/>
            <person name="Riley R."/>
            <person name="Ohm R."/>
            <person name="Sun H."/>
            <person name="Tunlid A."/>
            <person name="Henrissat B."/>
            <person name="Grigoriev I.V."/>
            <person name="Hibbett D.S."/>
            <person name="Martin F."/>
        </authorList>
    </citation>
    <scope>NUCLEOTIDE SEQUENCE [LARGE SCALE GENOMIC DNA]</scope>
    <source>
        <strain evidence="3">Zn</strain>
    </source>
</reference>
<dbReference type="InterPro" id="IPR010730">
    <property type="entry name" value="HET"/>
</dbReference>
<protein>
    <recommendedName>
        <fullName evidence="1">Heterokaryon incompatibility domain-containing protein</fullName>
    </recommendedName>
</protein>
<feature type="non-terminal residue" evidence="2">
    <location>
        <position position="439"/>
    </location>
</feature>
<dbReference type="Pfam" id="PF06985">
    <property type="entry name" value="HET"/>
    <property type="match status" value="1"/>
</dbReference>
<name>A0A0C3GV24_OIDMZ</name>
<feature type="domain" description="Heterokaryon incompatibility" evidence="1">
    <location>
        <begin position="59"/>
        <end position="192"/>
    </location>
</feature>
<evidence type="ECO:0000313" key="2">
    <source>
        <dbReference type="EMBL" id="KIM94136.1"/>
    </source>
</evidence>
<gene>
    <name evidence="2" type="ORF">OIDMADRAFT_136552</name>
</gene>
<dbReference type="HOGENOM" id="CLU_004184_9_3_1"/>